<organism evidence="2 3">
    <name type="scientific">Salix udensis</name>
    <dbReference type="NCBI Taxonomy" id="889485"/>
    <lineage>
        <taxon>Eukaryota</taxon>
        <taxon>Viridiplantae</taxon>
        <taxon>Streptophyta</taxon>
        <taxon>Embryophyta</taxon>
        <taxon>Tracheophyta</taxon>
        <taxon>Spermatophyta</taxon>
        <taxon>Magnoliopsida</taxon>
        <taxon>eudicotyledons</taxon>
        <taxon>Gunneridae</taxon>
        <taxon>Pentapetalae</taxon>
        <taxon>rosids</taxon>
        <taxon>fabids</taxon>
        <taxon>Malpighiales</taxon>
        <taxon>Salicaceae</taxon>
        <taxon>Saliceae</taxon>
        <taxon>Salix</taxon>
    </lineage>
</organism>
<sequence>MEADRKIDYRSQSDELMQLIVQGVESDIERNDQEVFGLTHLEPYLPNTPPSPQERSRHQDPSTQVSEDMTVASYQFSEMCFSKDLLKSYPSADHYPYSTNMEARSQYIKDVPKVEANIKSDNVAMPQGVQQLHYPNIPETNPLYRGSNSWYNGAFLGQTGEKTIVNGYESRAGIKDQSPKSNMKSSRYSCCWKLLPCFYRSRYEK</sequence>
<evidence type="ECO:0000256" key="1">
    <source>
        <dbReference type="SAM" id="MobiDB-lite"/>
    </source>
</evidence>
<feature type="region of interest" description="Disordered" evidence="1">
    <location>
        <begin position="38"/>
        <end position="66"/>
    </location>
</feature>
<comment type="caution">
    <text evidence="2">The sequence shown here is derived from an EMBL/GenBank/DDBJ whole genome shotgun (WGS) entry which is preliminary data.</text>
</comment>
<protein>
    <submittedName>
        <fullName evidence="2">Uncharacterized protein</fullName>
    </submittedName>
</protein>
<dbReference type="Proteomes" id="UP001162972">
    <property type="component" value="Chromosome 16"/>
</dbReference>
<evidence type="ECO:0000313" key="2">
    <source>
        <dbReference type="EMBL" id="KAJ6425773.1"/>
    </source>
</evidence>
<accession>A0AAD6PEM6</accession>
<keyword evidence="3" id="KW-1185">Reference proteome</keyword>
<reference evidence="2 3" key="1">
    <citation type="journal article" date="2023" name="Int. J. Mol. Sci.">
        <title>De Novo Assembly and Annotation of 11 Diverse Shrub Willow (Salix) Genomes Reveals Novel Gene Organization in Sex-Linked Regions.</title>
        <authorList>
            <person name="Hyden B."/>
            <person name="Feng K."/>
            <person name="Yates T.B."/>
            <person name="Jawdy S."/>
            <person name="Cereghino C."/>
            <person name="Smart L.B."/>
            <person name="Muchero W."/>
        </authorList>
    </citation>
    <scope>NUCLEOTIDE SEQUENCE [LARGE SCALE GENOMIC DNA]</scope>
    <source>
        <tissue evidence="2">Shoot tip</tissue>
    </source>
</reference>
<dbReference type="AlphaFoldDB" id="A0AAD6PEM6"/>
<evidence type="ECO:0000313" key="3">
    <source>
        <dbReference type="Proteomes" id="UP001162972"/>
    </source>
</evidence>
<gene>
    <name evidence="2" type="ORF">OIU84_026366</name>
</gene>
<name>A0AAD6PEM6_9ROSI</name>
<dbReference type="EMBL" id="JAPFFJ010000006">
    <property type="protein sequence ID" value="KAJ6425773.1"/>
    <property type="molecule type" value="Genomic_DNA"/>
</dbReference>
<proteinExistence type="predicted"/>